<proteinExistence type="inferred from homology"/>
<evidence type="ECO:0000256" key="10">
    <source>
        <dbReference type="ARBA" id="ARBA00031323"/>
    </source>
</evidence>
<evidence type="ECO:0000256" key="3">
    <source>
        <dbReference type="ARBA" id="ARBA00011890"/>
    </source>
</evidence>
<protein>
    <recommendedName>
        <fullName evidence="4">Protein-L-isoaspartate O-methyltransferase</fullName>
        <ecNumber evidence="3">2.1.1.77</ecNumber>
    </recommendedName>
    <alternativeName>
        <fullName evidence="11">L-isoaspartyl protein carboxyl methyltransferase</fullName>
    </alternativeName>
    <alternativeName>
        <fullName evidence="9">Protein L-isoaspartyl methyltransferase</fullName>
    </alternativeName>
    <alternativeName>
        <fullName evidence="10">Protein-beta-aspartate methyltransferase</fullName>
    </alternativeName>
</protein>
<evidence type="ECO:0000256" key="11">
    <source>
        <dbReference type="ARBA" id="ARBA00031350"/>
    </source>
</evidence>
<dbReference type="SUPFAM" id="SSF53335">
    <property type="entry name" value="S-adenosyl-L-methionine-dependent methyltransferases"/>
    <property type="match status" value="1"/>
</dbReference>
<dbReference type="CDD" id="cd02440">
    <property type="entry name" value="AdoMet_MTases"/>
    <property type="match status" value="1"/>
</dbReference>
<dbReference type="GO" id="GO:0008168">
    <property type="term" value="F:methyltransferase activity"/>
    <property type="evidence" value="ECO:0007669"/>
    <property type="project" value="UniProtKB-KW"/>
</dbReference>
<comment type="caution">
    <text evidence="12">The sequence shown here is derived from an EMBL/GenBank/DDBJ whole genome shotgun (WGS) entry which is preliminary data.</text>
</comment>
<reference evidence="13" key="1">
    <citation type="submission" date="2023-07" db="EMBL/GenBank/DDBJ databases">
        <title>30 novel species of actinomycetes from the DSMZ collection.</title>
        <authorList>
            <person name="Nouioui I."/>
        </authorList>
    </citation>
    <scope>NUCLEOTIDE SEQUENCE [LARGE SCALE GENOMIC DNA]</scope>
    <source>
        <strain evidence="13">DSM 44917</strain>
    </source>
</reference>
<dbReference type="InterPro" id="IPR000682">
    <property type="entry name" value="PCMT"/>
</dbReference>
<comment type="subcellular location">
    <subcellularLocation>
        <location evidence="1">Cytoplasm</location>
    </subcellularLocation>
</comment>
<evidence type="ECO:0000256" key="6">
    <source>
        <dbReference type="ARBA" id="ARBA00022603"/>
    </source>
</evidence>
<dbReference type="Pfam" id="PF01135">
    <property type="entry name" value="PCMT"/>
    <property type="match status" value="1"/>
</dbReference>
<keyword evidence="8" id="KW-0949">S-adenosyl-L-methionine</keyword>
<dbReference type="EMBL" id="JAVREN010000011">
    <property type="protein sequence ID" value="MDT0307386.1"/>
    <property type="molecule type" value="Genomic_DNA"/>
</dbReference>
<keyword evidence="5" id="KW-0963">Cytoplasm</keyword>
<dbReference type="Gene3D" id="3.40.50.150">
    <property type="entry name" value="Vaccinia Virus protein VP39"/>
    <property type="match status" value="1"/>
</dbReference>
<dbReference type="RefSeq" id="WP_311630332.1">
    <property type="nucleotide sequence ID" value="NZ_JAVREN010000011.1"/>
</dbReference>
<evidence type="ECO:0000256" key="4">
    <source>
        <dbReference type="ARBA" id="ARBA00013346"/>
    </source>
</evidence>
<evidence type="ECO:0000256" key="5">
    <source>
        <dbReference type="ARBA" id="ARBA00022490"/>
    </source>
</evidence>
<evidence type="ECO:0000256" key="8">
    <source>
        <dbReference type="ARBA" id="ARBA00022691"/>
    </source>
</evidence>
<dbReference type="PANTHER" id="PTHR11579">
    <property type="entry name" value="PROTEIN-L-ISOASPARTATE O-METHYLTRANSFERASE"/>
    <property type="match status" value="1"/>
</dbReference>
<evidence type="ECO:0000256" key="2">
    <source>
        <dbReference type="ARBA" id="ARBA00005369"/>
    </source>
</evidence>
<dbReference type="PANTHER" id="PTHR11579:SF0">
    <property type="entry name" value="PROTEIN-L-ISOASPARTATE(D-ASPARTATE) O-METHYLTRANSFERASE"/>
    <property type="match status" value="1"/>
</dbReference>
<accession>A0ABU2L759</accession>
<sequence length="333" mass="35306">MGFAELRERMVRELVERGAIVSAAVEAAFRAVPRHRFAPGVPAAEVYGAPEAIFTKRAEGGRAVSSISASWLHARMLEAAELAPGMRALEIGSGGCNAALLAEMVGPDGSVTSVDIDPEITGRARRLLDETGYARVQVRTGDGAQPLAETPAEGWDRIVVTTGAADLPDAWFGQLAPQGRLIVPLRFRGLSRTLAFAWEGEHLRSDTTVISGFLAMQGQSAHAPRSVRLAGPEVRLVVDEGQPTDDRALRGAFATHPNERWTGVELTGSEGLLPPLNVWLAGAVSPYGRLRASSAAAERGLVGWVPSIGAGAVWNDDSLAYLALRRAPGEGEH</sequence>
<gene>
    <name evidence="12" type="primary">fxlM</name>
    <name evidence="12" type="ORF">RM780_10470</name>
</gene>
<keyword evidence="6 12" id="KW-0489">Methyltransferase</keyword>
<evidence type="ECO:0000256" key="7">
    <source>
        <dbReference type="ARBA" id="ARBA00022679"/>
    </source>
</evidence>
<dbReference type="EC" id="2.1.1.77" evidence="3"/>
<organism evidence="12 13">
    <name type="scientific">Streptomyces boetiae</name>
    <dbReference type="NCBI Taxonomy" id="3075541"/>
    <lineage>
        <taxon>Bacteria</taxon>
        <taxon>Bacillati</taxon>
        <taxon>Actinomycetota</taxon>
        <taxon>Actinomycetes</taxon>
        <taxon>Kitasatosporales</taxon>
        <taxon>Streptomycetaceae</taxon>
        <taxon>Streptomyces</taxon>
    </lineage>
</organism>
<evidence type="ECO:0000256" key="1">
    <source>
        <dbReference type="ARBA" id="ARBA00004496"/>
    </source>
</evidence>
<dbReference type="InterPro" id="IPR027573">
    <property type="entry name" value="Methyltran_FxLD"/>
</dbReference>
<evidence type="ECO:0000256" key="9">
    <source>
        <dbReference type="ARBA" id="ARBA00030757"/>
    </source>
</evidence>
<dbReference type="NCBIfam" id="TIGR04364">
    <property type="entry name" value="methyltran_FxLD"/>
    <property type="match status" value="1"/>
</dbReference>
<dbReference type="Proteomes" id="UP001183388">
    <property type="component" value="Unassembled WGS sequence"/>
</dbReference>
<keyword evidence="13" id="KW-1185">Reference proteome</keyword>
<evidence type="ECO:0000313" key="12">
    <source>
        <dbReference type="EMBL" id="MDT0307386.1"/>
    </source>
</evidence>
<dbReference type="InterPro" id="IPR029063">
    <property type="entry name" value="SAM-dependent_MTases_sf"/>
</dbReference>
<dbReference type="GO" id="GO:0032259">
    <property type="term" value="P:methylation"/>
    <property type="evidence" value="ECO:0007669"/>
    <property type="project" value="UniProtKB-KW"/>
</dbReference>
<comment type="similarity">
    <text evidence="2">Belongs to the methyltransferase superfamily. L-isoaspartyl/D-aspartyl protein methyltransferase family.</text>
</comment>
<evidence type="ECO:0000313" key="13">
    <source>
        <dbReference type="Proteomes" id="UP001183388"/>
    </source>
</evidence>
<keyword evidence="7" id="KW-0808">Transferase</keyword>
<name>A0ABU2L759_9ACTN</name>